<comment type="caution">
    <text evidence="2">The sequence shown here is derived from an EMBL/GenBank/DDBJ whole genome shotgun (WGS) entry which is preliminary data.</text>
</comment>
<gene>
    <name evidence="2" type="ORF">CK203_066444</name>
</gene>
<evidence type="ECO:0000313" key="2">
    <source>
        <dbReference type="EMBL" id="RVW62208.1"/>
    </source>
</evidence>
<proteinExistence type="predicted"/>
<evidence type="ECO:0000256" key="1">
    <source>
        <dbReference type="SAM" id="MobiDB-lite"/>
    </source>
</evidence>
<name>A0A438FQH8_VITVI</name>
<dbReference type="Proteomes" id="UP000288805">
    <property type="component" value="Unassembled WGS sequence"/>
</dbReference>
<organism evidence="2 3">
    <name type="scientific">Vitis vinifera</name>
    <name type="common">Grape</name>
    <dbReference type="NCBI Taxonomy" id="29760"/>
    <lineage>
        <taxon>Eukaryota</taxon>
        <taxon>Viridiplantae</taxon>
        <taxon>Streptophyta</taxon>
        <taxon>Embryophyta</taxon>
        <taxon>Tracheophyta</taxon>
        <taxon>Spermatophyta</taxon>
        <taxon>Magnoliopsida</taxon>
        <taxon>eudicotyledons</taxon>
        <taxon>Gunneridae</taxon>
        <taxon>Pentapetalae</taxon>
        <taxon>rosids</taxon>
        <taxon>Vitales</taxon>
        <taxon>Vitaceae</taxon>
        <taxon>Viteae</taxon>
        <taxon>Vitis</taxon>
    </lineage>
</organism>
<sequence length="90" mass="10621">MKEIKKILDVMAVLEKGRVSLALFMLRDEADNGWDMIQTTQDVAPFMLHTYSEVVARALIIEREMEEAQRLRSKNSRFDGSEKWEQDFKR</sequence>
<feature type="region of interest" description="Disordered" evidence="1">
    <location>
        <begin position="71"/>
        <end position="90"/>
    </location>
</feature>
<reference evidence="2 3" key="1">
    <citation type="journal article" date="2018" name="PLoS Genet.">
        <title>Population sequencing reveals clonal diversity and ancestral inbreeding in the grapevine cultivar Chardonnay.</title>
        <authorList>
            <person name="Roach M.J."/>
            <person name="Johnson D.L."/>
            <person name="Bohlmann J."/>
            <person name="van Vuuren H.J."/>
            <person name="Jones S.J."/>
            <person name="Pretorius I.S."/>
            <person name="Schmidt S.A."/>
            <person name="Borneman A.R."/>
        </authorList>
    </citation>
    <scope>NUCLEOTIDE SEQUENCE [LARGE SCALE GENOMIC DNA]</scope>
    <source>
        <strain evidence="3">cv. Chardonnay</strain>
        <tissue evidence="2">Leaf</tissue>
    </source>
</reference>
<protein>
    <submittedName>
        <fullName evidence="2">Uncharacterized protein</fullName>
    </submittedName>
</protein>
<dbReference type="AlphaFoldDB" id="A0A438FQH8"/>
<accession>A0A438FQH8</accession>
<dbReference type="EMBL" id="QGNW01000782">
    <property type="protein sequence ID" value="RVW62208.1"/>
    <property type="molecule type" value="Genomic_DNA"/>
</dbReference>
<evidence type="ECO:0000313" key="3">
    <source>
        <dbReference type="Proteomes" id="UP000288805"/>
    </source>
</evidence>